<accession>A0A176VLD9</accession>
<reference evidence="2" key="1">
    <citation type="submission" date="2016-03" db="EMBL/GenBank/DDBJ databases">
        <title>Mechanisms controlling the formation of the plant cell surface in tip-growing cells are functionally conserved among land plants.</title>
        <authorList>
            <person name="Honkanen S."/>
            <person name="Jones V.A."/>
            <person name="Morieri G."/>
            <person name="Champion C."/>
            <person name="Hetherington A.J."/>
            <person name="Kelly S."/>
            <person name="Saint-Marcoux D."/>
            <person name="Proust H."/>
            <person name="Prescott H."/>
            <person name="Dolan L."/>
        </authorList>
    </citation>
    <scope>NUCLEOTIDE SEQUENCE [LARGE SCALE GENOMIC DNA]</scope>
    <source>
        <tissue evidence="2">Whole gametophyte</tissue>
    </source>
</reference>
<comment type="caution">
    <text evidence="2">The sequence shown here is derived from an EMBL/GenBank/DDBJ whole genome shotgun (WGS) entry which is preliminary data.</text>
</comment>
<feature type="region of interest" description="Disordered" evidence="1">
    <location>
        <begin position="100"/>
        <end position="138"/>
    </location>
</feature>
<sequence length="194" mass="20931">MPVLTVRLIYSSGFPFSVRRTKDLHVSHNFRKDNGGCRKNQKRLMSHQIEDSTARGVEISDNSCKKGLGSVLLCARVPPEHFEGASTVPPPGRLAAAEARGRKLEKSSAANDEEASRRECQLSSDDIQRAGKSVKGNSLPVLRNPSTTPSLIATCNDAEPSAIAVPTCSKELLTCDPLMKDGTAHCTSSCYPVH</sequence>
<proteinExistence type="predicted"/>
<name>A0A176VLD9_MARPO</name>
<evidence type="ECO:0000313" key="2">
    <source>
        <dbReference type="EMBL" id="OAE21779.1"/>
    </source>
</evidence>
<protein>
    <submittedName>
        <fullName evidence="2">Uncharacterized protein</fullName>
    </submittedName>
</protein>
<dbReference type="AlphaFoldDB" id="A0A176VLD9"/>
<evidence type="ECO:0000313" key="3">
    <source>
        <dbReference type="Proteomes" id="UP000077202"/>
    </source>
</evidence>
<keyword evidence="3" id="KW-1185">Reference proteome</keyword>
<gene>
    <name evidence="2" type="ORF">AXG93_2550s1160</name>
</gene>
<evidence type="ECO:0000256" key="1">
    <source>
        <dbReference type="SAM" id="MobiDB-lite"/>
    </source>
</evidence>
<dbReference type="EMBL" id="LVLJ01003342">
    <property type="protein sequence ID" value="OAE21779.1"/>
    <property type="molecule type" value="Genomic_DNA"/>
</dbReference>
<dbReference type="Proteomes" id="UP000077202">
    <property type="component" value="Unassembled WGS sequence"/>
</dbReference>
<organism evidence="2 3">
    <name type="scientific">Marchantia polymorpha subsp. ruderalis</name>
    <dbReference type="NCBI Taxonomy" id="1480154"/>
    <lineage>
        <taxon>Eukaryota</taxon>
        <taxon>Viridiplantae</taxon>
        <taxon>Streptophyta</taxon>
        <taxon>Embryophyta</taxon>
        <taxon>Marchantiophyta</taxon>
        <taxon>Marchantiopsida</taxon>
        <taxon>Marchantiidae</taxon>
        <taxon>Marchantiales</taxon>
        <taxon>Marchantiaceae</taxon>
        <taxon>Marchantia</taxon>
    </lineage>
</organism>